<feature type="transmembrane region" description="Helical" evidence="1">
    <location>
        <begin position="558"/>
        <end position="580"/>
    </location>
</feature>
<reference evidence="2" key="1">
    <citation type="journal article" date="2020" name="Stud. Mycol.">
        <title>101 Dothideomycetes genomes: a test case for predicting lifestyles and emergence of pathogens.</title>
        <authorList>
            <person name="Haridas S."/>
            <person name="Albert R."/>
            <person name="Binder M."/>
            <person name="Bloem J."/>
            <person name="Labutti K."/>
            <person name="Salamov A."/>
            <person name="Andreopoulos B."/>
            <person name="Baker S."/>
            <person name="Barry K."/>
            <person name="Bills G."/>
            <person name="Bluhm B."/>
            <person name="Cannon C."/>
            <person name="Castanera R."/>
            <person name="Culley D."/>
            <person name="Daum C."/>
            <person name="Ezra D."/>
            <person name="Gonzalez J."/>
            <person name="Henrissat B."/>
            <person name="Kuo A."/>
            <person name="Liang C."/>
            <person name="Lipzen A."/>
            <person name="Lutzoni F."/>
            <person name="Magnuson J."/>
            <person name="Mondo S."/>
            <person name="Nolan M."/>
            <person name="Ohm R."/>
            <person name="Pangilinan J."/>
            <person name="Park H.-J."/>
            <person name="Ramirez L."/>
            <person name="Alfaro M."/>
            <person name="Sun H."/>
            <person name="Tritt A."/>
            <person name="Yoshinaga Y."/>
            <person name="Zwiers L.-H."/>
            <person name="Turgeon B."/>
            <person name="Goodwin S."/>
            <person name="Spatafora J."/>
            <person name="Crous P."/>
            <person name="Grigoriev I."/>
        </authorList>
    </citation>
    <scope>NUCLEOTIDE SEQUENCE</scope>
    <source>
        <strain evidence="2">CBS 473.64</strain>
    </source>
</reference>
<dbReference type="PANTHER" id="PTHR35394">
    <property type="entry name" value="DUF3176 DOMAIN-CONTAINING PROTEIN"/>
    <property type="match status" value="1"/>
</dbReference>
<dbReference type="PANTHER" id="PTHR35394:SF5">
    <property type="entry name" value="DUF3176 DOMAIN-CONTAINING PROTEIN"/>
    <property type="match status" value="1"/>
</dbReference>
<proteinExistence type="predicted"/>
<feature type="transmembrane region" description="Helical" evidence="1">
    <location>
        <begin position="99"/>
        <end position="119"/>
    </location>
</feature>
<dbReference type="AlphaFoldDB" id="A0A6A6S1Q6"/>
<keyword evidence="1" id="KW-1133">Transmembrane helix</keyword>
<gene>
    <name evidence="2" type="ORF">P280DRAFT_548832</name>
</gene>
<dbReference type="Proteomes" id="UP000799753">
    <property type="component" value="Unassembled WGS sequence"/>
</dbReference>
<keyword evidence="3" id="KW-1185">Reference proteome</keyword>
<protein>
    <submittedName>
        <fullName evidence="2">Uncharacterized protein</fullName>
    </submittedName>
</protein>
<dbReference type="InterPro" id="IPR021514">
    <property type="entry name" value="DUF3176"/>
</dbReference>
<feature type="transmembrane region" description="Helical" evidence="1">
    <location>
        <begin position="56"/>
        <end position="79"/>
    </location>
</feature>
<name>A0A6A6S1Q6_9PLEO</name>
<accession>A0A6A6S1Q6</accession>
<keyword evidence="1" id="KW-0812">Transmembrane</keyword>
<organism evidence="2 3">
    <name type="scientific">Massarina eburnea CBS 473.64</name>
    <dbReference type="NCBI Taxonomy" id="1395130"/>
    <lineage>
        <taxon>Eukaryota</taxon>
        <taxon>Fungi</taxon>
        <taxon>Dikarya</taxon>
        <taxon>Ascomycota</taxon>
        <taxon>Pezizomycotina</taxon>
        <taxon>Dothideomycetes</taxon>
        <taxon>Pleosporomycetidae</taxon>
        <taxon>Pleosporales</taxon>
        <taxon>Massarineae</taxon>
        <taxon>Massarinaceae</taxon>
        <taxon>Massarina</taxon>
    </lineage>
</organism>
<dbReference type="Pfam" id="PF11374">
    <property type="entry name" value="DUF3176"/>
    <property type="match status" value="1"/>
</dbReference>
<evidence type="ECO:0000256" key="1">
    <source>
        <dbReference type="SAM" id="Phobius"/>
    </source>
</evidence>
<evidence type="ECO:0000313" key="2">
    <source>
        <dbReference type="EMBL" id="KAF2641052.1"/>
    </source>
</evidence>
<evidence type="ECO:0000313" key="3">
    <source>
        <dbReference type="Proteomes" id="UP000799753"/>
    </source>
</evidence>
<dbReference type="OrthoDB" id="5376804at2759"/>
<feature type="transmembrane region" description="Helical" evidence="1">
    <location>
        <begin position="151"/>
        <end position="175"/>
    </location>
</feature>
<sequence length="645" mass="71677">MENGFQKTAVQYLHSRVPSDDSLRTLTMKNQQHFLKPQRLPAKLPLTTRIQSIGWWWWELGALLIASCCTLAIVVILFYMHDRPLDDWNLAGVQPNSLVAVFSTITKSALLFAIAECLGQLKWQHYEDMRALGDMAKFDSASRGPWGSTTFLFRIGKAAVLPSAGAAVTVLMLGFEPFTQQGVGSSTRNAILPGGFAIITMAKSFMNNAGMFDPKANNTRWQSFLSYPLTSGILGIAAQGDELSKNSVGAYCSSVECRFPDYTSLAACTKCEIEPVHIADFNCTGFWNYTANFNTAFSSYNQLLNDIAKSLKDRPPTVNMTCVWNKGTSTPFPIRMTTEDIILKNGTRQKTVTCKLAQLRQEDRENIAPMQPYQIRDSYHDGNPNSFRFCGAGPSQSYLIYLLRFLDRSVALLDPQRFGQINGTMTRCSIDLCAKKYTGNTLEGGYLKAKATTDLPLTTLQNQTHNGVINFTSPDTEGFQIEYLESNKMINLITDITGSAIYSSYAGTFFQNTNGNFSQLFFGVGDIVSRVLQSPHNAHALNVTGDAYGPVVFVEVQWVWFLLPLCAVLAAMGFLGTTMWMSRKREFLFKTSILPVFLHGLDEKALEREELRGVGETLKKLMMVAEGTRVRLGRIGDGMLKSKGE</sequence>
<keyword evidence="1" id="KW-0472">Membrane</keyword>
<dbReference type="EMBL" id="MU006783">
    <property type="protein sequence ID" value="KAF2641052.1"/>
    <property type="molecule type" value="Genomic_DNA"/>
</dbReference>